<dbReference type="EMBL" id="JAGKQH010000014">
    <property type="protein sequence ID" value="KAG6580815.1"/>
    <property type="molecule type" value="Genomic_DNA"/>
</dbReference>
<evidence type="ECO:0000256" key="7">
    <source>
        <dbReference type="ARBA" id="ARBA00023163"/>
    </source>
</evidence>
<evidence type="ECO:0000256" key="2">
    <source>
        <dbReference type="ARBA" id="ARBA00022723"/>
    </source>
</evidence>
<evidence type="ECO:0000256" key="9">
    <source>
        <dbReference type="PROSITE-ProRule" id="PRU00470"/>
    </source>
</evidence>
<keyword evidence="5" id="KW-0805">Transcription regulation</keyword>
<dbReference type="GO" id="GO:0005634">
    <property type="term" value="C:nucleus"/>
    <property type="evidence" value="ECO:0007669"/>
    <property type="project" value="UniProtKB-SubCell"/>
</dbReference>
<comment type="caution">
    <text evidence="12">The sequence shown here is derived from an EMBL/GenBank/DDBJ whole genome shotgun (WGS) entry which is preliminary data.</text>
</comment>
<evidence type="ECO:0000313" key="12">
    <source>
        <dbReference type="EMBL" id="KAG6580815.1"/>
    </source>
</evidence>
<accession>A0AAV6MEZ6</accession>
<feature type="region of interest" description="Disordered" evidence="10">
    <location>
        <begin position="1"/>
        <end position="25"/>
    </location>
</feature>
<evidence type="ECO:0000259" key="11">
    <source>
        <dbReference type="PROSITE" id="PS51141"/>
    </source>
</evidence>
<sequence>MEMDCSSLTESGGSSTSSPPNSSAESLNGLKFGHKIYFEDVGIGELPKSGGGGSFSSSPLIASTPTKKLRGGVVQPAQPPRCQVEGCKVDLSDVKAYYSRHKVCTMHSKSPKVIVAGLEQRFCQQCSRFHQLPEFDQGKRSCRRRLAGHNERRRKPPPGSLLSTRYGRFSSSIFENSSRVGSFLMDFSAYPKLTGKDVWSSSGMKASSERVPGNQGITSMGKYIPNPWQSNPSELLLPVSSAGGTSYSGPGNPSGECINGVTDSSCALSLLSNQTWGSRNRSTPLEVNAALLNAEGALVAQTTSAHAATNHFPMSMSMSMSSWSFKGNEAPASISLDLASDLGLNHQVSQALTTSSFSGDVQFPNQGSRRPYMELGQSAGAFDSTQQHLHWSL</sequence>
<evidence type="ECO:0000256" key="3">
    <source>
        <dbReference type="ARBA" id="ARBA00022771"/>
    </source>
</evidence>
<keyword evidence="2" id="KW-0479">Metal-binding</keyword>
<gene>
    <name evidence="12" type="primary">SPL17</name>
    <name evidence="12" type="ORF">SDJN03_20817</name>
</gene>
<dbReference type="AlphaFoldDB" id="A0AAV6MEZ6"/>
<proteinExistence type="predicted"/>
<keyword evidence="7" id="KW-0804">Transcription</keyword>
<name>A0AAV6MEZ6_9ROSI</name>
<reference evidence="12 13" key="1">
    <citation type="journal article" date="2021" name="Hortic Res">
        <title>The domestication of Cucurbita argyrosperma as revealed by the genome of its wild relative.</title>
        <authorList>
            <person name="Barrera-Redondo J."/>
            <person name="Sanchez-de la Vega G."/>
            <person name="Aguirre-Liguori J.A."/>
            <person name="Castellanos-Morales G."/>
            <person name="Gutierrez-Guerrero Y.T."/>
            <person name="Aguirre-Dugua X."/>
            <person name="Aguirre-Planter E."/>
            <person name="Tenaillon M.I."/>
            <person name="Lira-Saade R."/>
            <person name="Eguiarte L.E."/>
        </authorList>
    </citation>
    <scope>NUCLEOTIDE SEQUENCE [LARGE SCALE GENOMIC DNA]</scope>
    <source>
        <strain evidence="12">JBR-2021</strain>
    </source>
</reference>
<evidence type="ECO:0000256" key="10">
    <source>
        <dbReference type="SAM" id="MobiDB-lite"/>
    </source>
</evidence>
<dbReference type="InterPro" id="IPR004333">
    <property type="entry name" value="SBP_dom"/>
</dbReference>
<dbReference type="PANTHER" id="PTHR31251:SF191">
    <property type="entry name" value="SBP-TYPE DOMAIN-CONTAINING PROTEIN"/>
    <property type="match status" value="1"/>
</dbReference>
<protein>
    <submittedName>
        <fullName evidence="12">Squamosa promoter-binding-like protein 17</fullName>
    </submittedName>
</protein>
<evidence type="ECO:0000256" key="5">
    <source>
        <dbReference type="ARBA" id="ARBA00023015"/>
    </source>
</evidence>
<keyword evidence="3 9" id="KW-0863">Zinc-finger</keyword>
<evidence type="ECO:0000256" key="8">
    <source>
        <dbReference type="ARBA" id="ARBA00023242"/>
    </source>
</evidence>
<dbReference type="Pfam" id="PF03110">
    <property type="entry name" value="SBP"/>
    <property type="match status" value="1"/>
</dbReference>
<evidence type="ECO:0000313" key="13">
    <source>
        <dbReference type="Proteomes" id="UP000685013"/>
    </source>
</evidence>
<keyword evidence="6" id="KW-0238">DNA-binding</keyword>
<feature type="non-terminal residue" evidence="12">
    <location>
        <position position="1"/>
    </location>
</feature>
<keyword evidence="4" id="KW-0862">Zinc</keyword>
<feature type="region of interest" description="Disordered" evidence="10">
    <location>
        <begin position="145"/>
        <end position="164"/>
    </location>
</feature>
<keyword evidence="13" id="KW-1185">Reference proteome</keyword>
<dbReference type="PANTHER" id="PTHR31251">
    <property type="entry name" value="SQUAMOSA PROMOTER-BINDING-LIKE PROTEIN 4"/>
    <property type="match status" value="1"/>
</dbReference>
<dbReference type="GO" id="GO:0003677">
    <property type="term" value="F:DNA binding"/>
    <property type="evidence" value="ECO:0007669"/>
    <property type="project" value="UniProtKB-KW"/>
</dbReference>
<dbReference type="PROSITE" id="PS51141">
    <property type="entry name" value="ZF_SBP"/>
    <property type="match status" value="1"/>
</dbReference>
<evidence type="ECO:0000256" key="1">
    <source>
        <dbReference type="ARBA" id="ARBA00004123"/>
    </source>
</evidence>
<feature type="domain" description="SBP-type" evidence="11">
    <location>
        <begin position="79"/>
        <end position="156"/>
    </location>
</feature>
<dbReference type="Proteomes" id="UP000685013">
    <property type="component" value="Chromosome 14"/>
</dbReference>
<feature type="compositionally biased region" description="Basic residues" evidence="10">
    <location>
        <begin position="145"/>
        <end position="156"/>
    </location>
</feature>
<organism evidence="12 13">
    <name type="scientific">Cucurbita argyrosperma subsp. sororia</name>
    <dbReference type="NCBI Taxonomy" id="37648"/>
    <lineage>
        <taxon>Eukaryota</taxon>
        <taxon>Viridiplantae</taxon>
        <taxon>Streptophyta</taxon>
        <taxon>Embryophyta</taxon>
        <taxon>Tracheophyta</taxon>
        <taxon>Spermatophyta</taxon>
        <taxon>Magnoliopsida</taxon>
        <taxon>eudicotyledons</taxon>
        <taxon>Gunneridae</taxon>
        <taxon>Pentapetalae</taxon>
        <taxon>rosids</taxon>
        <taxon>fabids</taxon>
        <taxon>Cucurbitales</taxon>
        <taxon>Cucurbitaceae</taxon>
        <taxon>Cucurbiteae</taxon>
        <taxon>Cucurbita</taxon>
    </lineage>
</organism>
<evidence type="ECO:0000256" key="6">
    <source>
        <dbReference type="ARBA" id="ARBA00023125"/>
    </source>
</evidence>
<comment type="subcellular location">
    <subcellularLocation>
        <location evidence="1">Nucleus</location>
    </subcellularLocation>
</comment>
<evidence type="ECO:0000256" key="4">
    <source>
        <dbReference type="ARBA" id="ARBA00022833"/>
    </source>
</evidence>
<dbReference type="GO" id="GO:0008270">
    <property type="term" value="F:zinc ion binding"/>
    <property type="evidence" value="ECO:0007669"/>
    <property type="project" value="UniProtKB-KW"/>
</dbReference>
<dbReference type="FunFam" id="4.10.1100.10:FF:000001">
    <property type="entry name" value="Squamosa promoter-binding-like protein 14"/>
    <property type="match status" value="1"/>
</dbReference>
<keyword evidence="8" id="KW-0539">Nucleus</keyword>
<dbReference type="InterPro" id="IPR044817">
    <property type="entry name" value="SBP-like"/>
</dbReference>